<dbReference type="Proteomes" id="UP000663852">
    <property type="component" value="Unassembled WGS sequence"/>
</dbReference>
<evidence type="ECO:0000313" key="2">
    <source>
        <dbReference type="EMBL" id="CAF1560533.1"/>
    </source>
</evidence>
<evidence type="ECO:0000313" key="3">
    <source>
        <dbReference type="Proteomes" id="UP000663852"/>
    </source>
</evidence>
<organism evidence="2 3">
    <name type="scientific">Adineta ricciae</name>
    <name type="common">Rotifer</name>
    <dbReference type="NCBI Taxonomy" id="249248"/>
    <lineage>
        <taxon>Eukaryota</taxon>
        <taxon>Metazoa</taxon>
        <taxon>Spiralia</taxon>
        <taxon>Gnathifera</taxon>
        <taxon>Rotifera</taxon>
        <taxon>Eurotatoria</taxon>
        <taxon>Bdelloidea</taxon>
        <taxon>Adinetida</taxon>
        <taxon>Adinetidae</taxon>
        <taxon>Adineta</taxon>
    </lineage>
</organism>
<proteinExistence type="predicted"/>
<gene>
    <name evidence="2" type="ORF">EDS130_LOCUS46555</name>
</gene>
<dbReference type="EMBL" id="CAJNOJ010002571">
    <property type="protein sequence ID" value="CAF1560533.1"/>
    <property type="molecule type" value="Genomic_DNA"/>
</dbReference>
<feature type="non-terminal residue" evidence="2">
    <location>
        <position position="1"/>
    </location>
</feature>
<name>A0A815XQQ4_ADIRI</name>
<protein>
    <submittedName>
        <fullName evidence="2">Uncharacterized protein</fullName>
    </submittedName>
</protein>
<dbReference type="AlphaFoldDB" id="A0A815XQQ4"/>
<comment type="caution">
    <text evidence="2">The sequence shown here is derived from an EMBL/GenBank/DDBJ whole genome shotgun (WGS) entry which is preliminary data.</text>
</comment>
<feature type="region of interest" description="Disordered" evidence="1">
    <location>
        <begin position="1"/>
        <end position="21"/>
    </location>
</feature>
<evidence type="ECO:0000256" key="1">
    <source>
        <dbReference type="SAM" id="MobiDB-lite"/>
    </source>
</evidence>
<reference evidence="2" key="1">
    <citation type="submission" date="2021-02" db="EMBL/GenBank/DDBJ databases">
        <authorList>
            <person name="Nowell W R."/>
        </authorList>
    </citation>
    <scope>NUCLEOTIDE SEQUENCE</scope>
</reference>
<sequence length="82" mass="9268">LFQSTNECSSNGNTTNPANLFTNQQTPFYARYTNDYEQIYRSTTTFPYPPSNVSGPVFPPSTSTSSSTFYTPNMFDVHNVYL</sequence>
<accession>A0A815XQQ4</accession>